<gene>
    <name evidence="2" type="ORF">F2Q68_00039319</name>
    <name evidence="1" type="ORF">F2Q70_00038661</name>
</gene>
<evidence type="ECO:0000313" key="2">
    <source>
        <dbReference type="EMBL" id="KAF2617668.1"/>
    </source>
</evidence>
<protein>
    <submittedName>
        <fullName evidence="1">Uncharacterized protein</fullName>
    </submittedName>
</protein>
<dbReference type="AlphaFoldDB" id="A0A8S9K9E8"/>
<accession>A0A8S9K9E8</accession>
<dbReference type="EMBL" id="QGKW02000007">
    <property type="protein sequence ID" value="KAF2617668.1"/>
    <property type="molecule type" value="Genomic_DNA"/>
</dbReference>
<organism evidence="1">
    <name type="scientific">Brassica cretica</name>
    <name type="common">Mustard</name>
    <dbReference type="NCBI Taxonomy" id="69181"/>
    <lineage>
        <taxon>Eukaryota</taxon>
        <taxon>Viridiplantae</taxon>
        <taxon>Streptophyta</taxon>
        <taxon>Embryophyta</taxon>
        <taxon>Tracheophyta</taxon>
        <taxon>Spermatophyta</taxon>
        <taxon>Magnoliopsida</taxon>
        <taxon>eudicotyledons</taxon>
        <taxon>Gunneridae</taxon>
        <taxon>Pentapetalae</taxon>
        <taxon>rosids</taxon>
        <taxon>malvids</taxon>
        <taxon>Brassicales</taxon>
        <taxon>Brassicaceae</taxon>
        <taxon>Brassiceae</taxon>
        <taxon>Brassica</taxon>
    </lineage>
</organism>
<reference evidence="1" key="1">
    <citation type="submission" date="2019-12" db="EMBL/GenBank/DDBJ databases">
        <title>Genome sequencing and annotation of Brassica cretica.</title>
        <authorList>
            <person name="Studholme D.J."/>
            <person name="Sarris P.F."/>
        </authorList>
    </citation>
    <scope>NUCLEOTIDE SEQUENCE</scope>
    <source>
        <strain evidence="2">PFS-001/15</strain>
        <strain evidence="1">PFS-102/07</strain>
        <tissue evidence="1">Leaf</tissue>
    </source>
</reference>
<sequence>MGDGSLLLDVCLSQQEQWMENELRIESGLLDRYLFQAGSMDGMDRWIWIDSLNKWTNRRS</sequence>
<name>A0A8S9K9E8_BRACR</name>
<dbReference type="Proteomes" id="UP000712281">
    <property type="component" value="Unassembled WGS sequence"/>
</dbReference>
<proteinExistence type="predicted"/>
<comment type="caution">
    <text evidence="1">The sequence shown here is derived from an EMBL/GenBank/DDBJ whole genome shotgun (WGS) entry which is preliminary data.</text>
</comment>
<dbReference type="EMBL" id="QGKY02000190">
    <property type="protein sequence ID" value="KAF2591284.1"/>
    <property type="molecule type" value="Genomic_DNA"/>
</dbReference>
<evidence type="ECO:0000313" key="1">
    <source>
        <dbReference type="EMBL" id="KAF2591284.1"/>
    </source>
</evidence>